<dbReference type="PRINTS" id="PR00455">
    <property type="entry name" value="HTHTETR"/>
</dbReference>
<feature type="domain" description="HTH tetR-type" evidence="5">
    <location>
        <begin position="3"/>
        <end position="63"/>
    </location>
</feature>
<dbReference type="SUPFAM" id="SSF48498">
    <property type="entry name" value="Tetracyclin repressor-like, C-terminal domain"/>
    <property type="match status" value="1"/>
</dbReference>
<dbReference type="InterPro" id="IPR009057">
    <property type="entry name" value="Homeodomain-like_sf"/>
</dbReference>
<keyword evidence="2 4" id="KW-0238">DNA-binding</keyword>
<keyword evidence="3" id="KW-0804">Transcription</keyword>
<evidence type="ECO:0000256" key="3">
    <source>
        <dbReference type="ARBA" id="ARBA00023163"/>
    </source>
</evidence>
<reference evidence="6 7" key="1">
    <citation type="submission" date="2020-05" db="EMBL/GenBank/DDBJ databases">
        <title>Draft genome sequence of Desulfovibrio sp. strain HN2T.</title>
        <authorList>
            <person name="Ueno A."/>
            <person name="Tamazawa S."/>
            <person name="Tamamura S."/>
            <person name="Murakami T."/>
            <person name="Kiyama T."/>
            <person name="Inomata H."/>
            <person name="Amano Y."/>
            <person name="Miyakawa K."/>
            <person name="Tamaki H."/>
            <person name="Naganuma T."/>
            <person name="Kaneko K."/>
        </authorList>
    </citation>
    <scope>NUCLEOTIDE SEQUENCE [LARGE SCALE GENOMIC DNA]</scope>
    <source>
        <strain evidence="6 7">HN2</strain>
    </source>
</reference>
<dbReference type="Proteomes" id="UP000503840">
    <property type="component" value="Unassembled WGS sequence"/>
</dbReference>
<dbReference type="InterPro" id="IPR001647">
    <property type="entry name" value="HTH_TetR"/>
</dbReference>
<dbReference type="Pfam" id="PF16925">
    <property type="entry name" value="TetR_C_13"/>
    <property type="match status" value="1"/>
</dbReference>
<dbReference type="PANTHER" id="PTHR47506:SF6">
    <property type="entry name" value="HTH-TYPE TRANSCRIPTIONAL REPRESSOR NEMR"/>
    <property type="match status" value="1"/>
</dbReference>
<dbReference type="InterPro" id="IPR011075">
    <property type="entry name" value="TetR_C"/>
</dbReference>
<dbReference type="InterPro" id="IPR036271">
    <property type="entry name" value="Tet_transcr_reg_TetR-rel_C_sf"/>
</dbReference>
<proteinExistence type="predicted"/>
<keyword evidence="1" id="KW-0805">Transcription regulation</keyword>
<dbReference type="PANTHER" id="PTHR47506">
    <property type="entry name" value="TRANSCRIPTIONAL REGULATORY PROTEIN"/>
    <property type="match status" value="1"/>
</dbReference>
<dbReference type="AlphaFoldDB" id="A0A7J0BFX1"/>
<dbReference type="Pfam" id="PF00440">
    <property type="entry name" value="TetR_N"/>
    <property type="match status" value="1"/>
</dbReference>
<dbReference type="SUPFAM" id="SSF46689">
    <property type="entry name" value="Homeodomain-like"/>
    <property type="match status" value="1"/>
</dbReference>
<keyword evidence="7" id="KW-1185">Reference proteome</keyword>
<dbReference type="RefSeq" id="WP_174404286.1">
    <property type="nucleotide sequence ID" value="NZ_BLVO01000012.1"/>
</dbReference>
<dbReference type="EMBL" id="BLVO01000012">
    <property type="protein sequence ID" value="GFM32590.1"/>
    <property type="molecule type" value="Genomic_DNA"/>
</dbReference>
<comment type="caution">
    <text evidence="6">The sequence shown here is derived from an EMBL/GenBank/DDBJ whole genome shotgun (WGS) entry which is preliminary data.</text>
</comment>
<gene>
    <name evidence="6" type="ORF">DSM101010T_09550</name>
</gene>
<evidence type="ECO:0000256" key="4">
    <source>
        <dbReference type="PROSITE-ProRule" id="PRU00335"/>
    </source>
</evidence>
<protein>
    <submittedName>
        <fullName evidence="6">TetR family transcriptional regulator</fullName>
    </submittedName>
</protein>
<organism evidence="6 7">
    <name type="scientific">Desulfovibrio subterraneus</name>
    <dbReference type="NCBI Taxonomy" id="2718620"/>
    <lineage>
        <taxon>Bacteria</taxon>
        <taxon>Pseudomonadati</taxon>
        <taxon>Thermodesulfobacteriota</taxon>
        <taxon>Desulfovibrionia</taxon>
        <taxon>Desulfovibrionales</taxon>
        <taxon>Desulfovibrionaceae</taxon>
        <taxon>Desulfovibrio</taxon>
    </lineage>
</organism>
<dbReference type="GO" id="GO:0003677">
    <property type="term" value="F:DNA binding"/>
    <property type="evidence" value="ECO:0007669"/>
    <property type="project" value="UniProtKB-UniRule"/>
</dbReference>
<accession>A0A7J0BFX1</accession>
<evidence type="ECO:0000256" key="2">
    <source>
        <dbReference type="ARBA" id="ARBA00023125"/>
    </source>
</evidence>
<dbReference type="PROSITE" id="PS50977">
    <property type="entry name" value="HTH_TETR_2"/>
    <property type="match status" value="1"/>
</dbReference>
<sequence length="193" mass="21721">MSEDTRQRIIEAGAELIHLQGFSATGLKEILDLAGVPKGSFYHYFKSKEAFGLAVVEHFAARFGILFKQIADDESLSPLTRLNTFLAAVEERFEQEGCRKGCPIGNLAQEMGGLSDPFRLQLQQVIDRLAANFASLIRMGQEQGEARADLDPLETAYFMIAGWHGALIRMKVIRSTEPLKLCHRFFDEMLRVR</sequence>
<evidence type="ECO:0000256" key="1">
    <source>
        <dbReference type="ARBA" id="ARBA00023015"/>
    </source>
</evidence>
<evidence type="ECO:0000313" key="7">
    <source>
        <dbReference type="Proteomes" id="UP000503840"/>
    </source>
</evidence>
<evidence type="ECO:0000313" key="6">
    <source>
        <dbReference type="EMBL" id="GFM32590.1"/>
    </source>
</evidence>
<name>A0A7J0BFX1_9BACT</name>
<evidence type="ECO:0000259" key="5">
    <source>
        <dbReference type="PROSITE" id="PS50977"/>
    </source>
</evidence>
<feature type="DNA-binding region" description="H-T-H motif" evidence="4">
    <location>
        <begin position="26"/>
        <end position="45"/>
    </location>
</feature>
<dbReference type="Gene3D" id="1.10.357.10">
    <property type="entry name" value="Tetracycline Repressor, domain 2"/>
    <property type="match status" value="1"/>
</dbReference>